<keyword evidence="4" id="KW-0309">Germination</keyword>
<feature type="transmembrane region" description="Helical" evidence="8">
    <location>
        <begin position="39"/>
        <end position="60"/>
    </location>
</feature>
<protein>
    <submittedName>
        <fullName evidence="10">Spore germination protein</fullName>
    </submittedName>
</protein>
<evidence type="ECO:0000256" key="8">
    <source>
        <dbReference type="SAM" id="Phobius"/>
    </source>
</evidence>
<feature type="transmembrane region" description="Helical" evidence="8">
    <location>
        <begin position="301"/>
        <end position="317"/>
    </location>
</feature>
<accession>A0A9D2DQX8</accession>
<keyword evidence="6 8" id="KW-1133">Transmembrane helix</keyword>
<name>A0A9D2DQX8_9FIRM</name>
<keyword evidence="3" id="KW-0813">Transport</keyword>
<dbReference type="InterPro" id="IPR057336">
    <property type="entry name" value="GerAC_N"/>
</dbReference>
<dbReference type="GO" id="GO:0016020">
    <property type="term" value="C:membrane"/>
    <property type="evidence" value="ECO:0007669"/>
    <property type="project" value="UniProtKB-SubCell"/>
</dbReference>
<feature type="transmembrane region" description="Helical" evidence="8">
    <location>
        <begin position="268"/>
        <end position="289"/>
    </location>
</feature>
<dbReference type="InterPro" id="IPR004761">
    <property type="entry name" value="Spore_GerAB"/>
</dbReference>
<evidence type="ECO:0000256" key="5">
    <source>
        <dbReference type="ARBA" id="ARBA00022692"/>
    </source>
</evidence>
<dbReference type="PANTHER" id="PTHR34975:SF2">
    <property type="entry name" value="SPORE GERMINATION PROTEIN A2"/>
    <property type="match status" value="1"/>
</dbReference>
<evidence type="ECO:0000256" key="1">
    <source>
        <dbReference type="ARBA" id="ARBA00004141"/>
    </source>
</evidence>
<evidence type="ECO:0000256" key="7">
    <source>
        <dbReference type="ARBA" id="ARBA00023136"/>
    </source>
</evidence>
<sequence length="556" mass="61446">MDFTENNRISHRQLYRQIVLAFGAPFLLCLLGRETLLGLWGAAGTAGALMLLCFYVIFLIRLAPFCQDLKKTAGSFWGRGMGIFFLIYILLTGAFVLSVLEKIVPVSLLTGVPGSLLSFLAVLACSLGTHKGMQKRGRMAEVSGGLFLGVVLLMMALSLGQSRVSYLREMWEAAAYTPASFLKSMYGVLCAFGGIGLLPFSLGHVEKQGSAGKTVVLGLLTIGGILIGMVFLLPAVFGWERLKNEPCPILPLLAGANLPGNVLARFDVLWMGFLLYSLMFSIGSLLFYGHEVIRRSHLGSGKYWMALVVYVLSFVRIKGMGIEEAYGPYLGYVFVPGMLFFQFMLFLGGRGRRRRTGAVAAVLGMCLLLGGCAGIEPEKRMYPLALGIDGDQEGFTLTYAMADLKKATGQEKTEEGGSEGALSITGKDFEEIEEIYNRSQEKYLDMGHLQVLVLGDRLIRERQWGRVLEYLSREPFVGENVYVFRTEETEKVTAWSGGGGRSLGEYLTGLLENRTAGQKRRGVTLRQVYHQWYKDGTLPELPRIILEKDRIQVQLE</sequence>
<evidence type="ECO:0000256" key="3">
    <source>
        <dbReference type="ARBA" id="ARBA00022448"/>
    </source>
</evidence>
<comment type="subcellular location">
    <subcellularLocation>
        <location evidence="1">Membrane</location>
        <topology evidence="1">Multi-pass membrane protein</topology>
    </subcellularLocation>
</comment>
<evidence type="ECO:0000256" key="4">
    <source>
        <dbReference type="ARBA" id="ARBA00022544"/>
    </source>
</evidence>
<feature type="transmembrane region" description="Helical" evidence="8">
    <location>
        <begin position="81"/>
        <end position="100"/>
    </location>
</feature>
<reference evidence="10" key="2">
    <citation type="submission" date="2021-04" db="EMBL/GenBank/DDBJ databases">
        <authorList>
            <person name="Gilroy R."/>
        </authorList>
    </citation>
    <scope>NUCLEOTIDE SEQUENCE</scope>
    <source>
        <strain evidence="10">14324</strain>
    </source>
</reference>
<dbReference type="Proteomes" id="UP000824041">
    <property type="component" value="Unassembled WGS sequence"/>
</dbReference>
<feature type="transmembrane region" description="Helical" evidence="8">
    <location>
        <begin position="359"/>
        <end position="376"/>
    </location>
</feature>
<reference evidence="10" key="1">
    <citation type="journal article" date="2021" name="PeerJ">
        <title>Extensive microbial diversity within the chicken gut microbiome revealed by metagenomics and culture.</title>
        <authorList>
            <person name="Gilroy R."/>
            <person name="Ravi A."/>
            <person name="Getino M."/>
            <person name="Pursley I."/>
            <person name="Horton D.L."/>
            <person name="Alikhan N.F."/>
            <person name="Baker D."/>
            <person name="Gharbi K."/>
            <person name="Hall N."/>
            <person name="Watson M."/>
            <person name="Adriaenssens E.M."/>
            <person name="Foster-Nyarko E."/>
            <person name="Jarju S."/>
            <person name="Secka A."/>
            <person name="Antonio M."/>
            <person name="Oren A."/>
            <person name="Chaudhuri R.R."/>
            <person name="La Ragione R."/>
            <person name="Hildebrand F."/>
            <person name="Pallen M.J."/>
        </authorList>
    </citation>
    <scope>NUCLEOTIDE SEQUENCE</scope>
    <source>
        <strain evidence="10">14324</strain>
    </source>
</reference>
<feature type="domain" description="Spore germination protein N-terminal" evidence="9">
    <location>
        <begin position="376"/>
        <end position="544"/>
    </location>
</feature>
<dbReference type="EMBL" id="DXBU01000016">
    <property type="protein sequence ID" value="HIZ21370.1"/>
    <property type="molecule type" value="Genomic_DNA"/>
</dbReference>
<comment type="similarity">
    <text evidence="2">Belongs to the amino acid-polyamine-organocation (APC) superfamily. Spore germination protein (SGP) (TC 2.A.3.9) family.</text>
</comment>
<dbReference type="AlphaFoldDB" id="A0A9D2DQX8"/>
<evidence type="ECO:0000256" key="2">
    <source>
        <dbReference type="ARBA" id="ARBA00007998"/>
    </source>
</evidence>
<feature type="transmembrane region" description="Helical" evidence="8">
    <location>
        <begin position="214"/>
        <end position="237"/>
    </location>
</feature>
<dbReference type="PANTHER" id="PTHR34975">
    <property type="entry name" value="SPORE GERMINATION PROTEIN A2"/>
    <property type="match status" value="1"/>
</dbReference>
<keyword evidence="7 8" id="KW-0472">Membrane</keyword>
<feature type="transmembrane region" description="Helical" evidence="8">
    <location>
        <begin position="139"/>
        <end position="160"/>
    </location>
</feature>
<feature type="transmembrane region" description="Helical" evidence="8">
    <location>
        <begin position="180"/>
        <end position="202"/>
    </location>
</feature>
<comment type="caution">
    <text evidence="10">The sequence shown here is derived from an EMBL/GenBank/DDBJ whole genome shotgun (WGS) entry which is preliminary data.</text>
</comment>
<organism evidence="10 11">
    <name type="scientific">Candidatus Blautia faecigallinarum</name>
    <dbReference type="NCBI Taxonomy" id="2838488"/>
    <lineage>
        <taxon>Bacteria</taxon>
        <taxon>Bacillati</taxon>
        <taxon>Bacillota</taxon>
        <taxon>Clostridia</taxon>
        <taxon>Lachnospirales</taxon>
        <taxon>Lachnospiraceae</taxon>
        <taxon>Blautia</taxon>
    </lineage>
</organism>
<keyword evidence="5 8" id="KW-0812">Transmembrane</keyword>
<evidence type="ECO:0000259" key="9">
    <source>
        <dbReference type="Pfam" id="PF25198"/>
    </source>
</evidence>
<dbReference type="Pfam" id="PF03845">
    <property type="entry name" value="Spore_permease"/>
    <property type="match status" value="1"/>
</dbReference>
<feature type="transmembrane region" description="Helical" evidence="8">
    <location>
        <begin position="14"/>
        <end position="33"/>
    </location>
</feature>
<feature type="transmembrane region" description="Helical" evidence="8">
    <location>
        <begin position="329"/>
        <end position="347"/>
    </location>
</feature>
<evidence type="ECO:0000256" key="6">
    <source>
        <dbReference type="ARBA" id="ARBA00022989"/>
    </source>
</evidence>
<evidence type="ECO:0000313" key="11">
    <source>
        <dbReference type="Proteomes" id="UP000824041"/>
    </source>
</evidence>
<evidence type="ECO:0000313" key="10">
    <source>
        <dbReference type="EMBL" id="HIZ21370.1"/>
    </source>
</evidence>
<dbReference type="Pfam" id="PF25198">
    <property type="entry name" value="Spore_GerAC_N"/>
    <property type="match status" value="1"/>
</dbReference>
<dbReference type="GO" id="GO:0009847">
    <property type="term" value="P:spore germination"/>
    <property type="evidence" value="ECO:0007669"/>
    <property type="project" value="InterPro"/>
</dbReference>
<feature type="transmembrane region" description="Helical" evidence="8">
    <location>
        <begin position="106"/>
        <end position="127"/>
    </location>
</feature>
<gene>
    <name evidence="10" type="ORF">IAA21_01050</name>
</gene>
<proteinExistence type="inferred from homology"/>